<feature type="region of interest" description="Disordered" evidence="1">
    <location>
        <begin position="288"/>
        <end position="317"/>
    </location>
</feature>
<dbReference type="EMBL" id="JAODUO010000088">
    <property type="protein sequence ID" value="KAK2190085.1"/>
    <property type="molecule type" value="Genomic_DNA"/>
</dbReference>
<protein>
    <submittedName>
        <fullName evidence="2">Uncharacterized protein</fullName>
    </submittedName>
</protein>
<name>A0AAD9P8F6_RIDPI</name>
<evidence type="ECO:0000256" key="1">
    <source>
        <dbReference type="SAM" id="MobiDB-lite"/>
    </source>
</evidence>
<evidence type="ECO:0000313" key="3">
    <source>
        <dbReference type="Proteomes" id="UP001209878"/>
    </source>
</evidence>
<evidence type="ECO:0000313" key="2">
    <source>
        <dbReference type="EMBL" id="KAK2190085.1"/>
    </source>
</evidence>
<proteinExistence type="predicted"/>
<keyword evidence="3" id="KW-1185">Reference proteome</keyword>
<feature type="compositionally biased region" description="Acidic residues" evidence="1">
    <location>
        <begin position="296"/>
        <end position="317"/>
    </location>
</feature>
<reference evidence="2" key="1">
    <citation type="journal article" date="2023" name="Mol. Biol. Evol.">
        <title>Third-Generation Sequencing Reveals the Adaptive Role of the Epigenome in Three Deep-Sea Polychaetes.</title>
        <authorList>
            <person name="Perez M."/>
            <person name="Aroh O."/>
            <person name="Sun Y."/>
            <person name="Lan Y."/>
            <person name="Juniper S.K."/>
            <person name="Young C.R."/>
            <person name="Angers B."/>
            <person name="Qian P.Y."/>
        </authorList>
    </citation>
    <scope>NUCLEOTIDE SEQUENCE</scope>
    <source>
        <strain evidence="2">R07B-5</strain>
    </source>
</reference>
<accession>A0AAD9P8F6</accession>
<comment type="caution">
    <text evidence="2">The sequence shown here is derived from an EMBL/GenBank/DDBJ whole genome shotgun (WGS) entry which is preliminary data.</text>
</comment>
<sequence length="553" mass="62360">MKPHIPEMFNTADSSNITEVRLHIQHRLRVDTSVLSVTAGPCSLVHRDGDTGRDGVPMNVLISDDSSLFSCRLAGRLLRDGHRVTLMQHVDQELQVPANNSRTITDLVDELFAAGDRFSIRHTRTCNLSTVPPFSHVVFVTTALQGSGSPRVALVRHSLLCLSTLLEATKRDAPPPTFTLVANDRDALSGDAKLKFDSVMDTAMEAVLHMHRSLYSTTVINVKLSPGVGSQLSPIDEEVTESIVVAMQKGSWCEDKHVVGDVVDNVRRLSNTYLAPWVQFLSWKAPTQSPKATPAAEEEEEEEEEGEEEEEEEEEDVVFTTYLTSKVDPQRKIFIEKDTYGYVMEWHQSMRDIGVKAVVFHDGLSPEFRERMQPEVTFKEITPGNLSLNDDRYFHFLRYIENHPTIKHILFSDISDVVFLRNPFDLMRLLGDHLYIGDDMEMYPIIGNLPWTVDKIESCFGNDFNQEGDTKSLANFTVVYNAGIIGGPRDIMLRFLRLLTAVLSELAGDNCNTAAVNYIAHKYFDDVTFCGFPLTSKYKDYQNQMSGTYLIHK</sequence>
<gene>
    <name evidence="2" type="ORF">NP493_88g00012</name>
</gene>
<dbReference type="AlphaFoldDB" id="A0AAD9P8F6"/>
<organism evidence="2 3">
    <name type="scientific">Ridgeia piscesae</name>
    <name type="common">Tubeworm</name>
    <dbReference type="NCBI Taxonomy" id="27915"/>
    <lineage>
        <taxon>Eukaryota</taxon>
        <taxon>Metazoa</taxon>
        <taxon>Spiralia</taxon>
        <taxon>Lophotrochozoa</taxon>
        <taxon>Annelida</taxon>
        <taxon>Polychaeta</taxon>
        <taxon>Sedentaria</taxon>
        <taxon>Canalipalpata</taxon>
        <taxon>Sabellida</taxon>
        <taxon>Siboglinidae</taxon>
        <taxon>Ridgeia</taxon>
    </lineage>
</organism>
<dbReference type="Proteomes" id="UP001209878">
    <property type="component" value="Unassembled WGS sequence"/>
</dbReference>